<gene>
    <name evidence="2" type="ORF">R1sor_000638</name>
</gene>
<sequence>MFDKYKEGRSTVVGTTLEQQSASVGKVSVSSRKCEGIEVDDGLTEDTVWKLKYQELQVACKQMGLSAVGNTQVLIDKLQKWFQTRRAKETSYPCGSSSQTTIILRGGGEVRMTRFRSSLGSSKDQVLFQ</sequence>
<dbReference type="SMART" id="SM00513">
    <property type="entry name" value="SAP"/>
    <property type="match status" value="1"/>
</dbReference>
<dbReference type="Proteomes" id="UP001633002">
    <property type="component" value="Unassembled WGS sequence"/>
</dbReference>
<dbReference type="Pfam" id="PF02037">
    <property type="entry name" value="SAP"/>
    <property type="match status" value="1"/>
</dbReference>
<dbReference type="EMBL" id="JBJQOH010000006">
    <property type="protein sequence ID" value="KAL3682616.1"/>
    <property type="molecule type" value="Genomic_DNA"/>
</dbReference>
<dbReference type="InterPro" id="IPR003034">
    <property type="entry name" value="SAP_dom"/>
</dbReference>
<dbReference type="PROSITE" id="PS50800">
    <property type="entry name" value="SAP"/>
    <property type="match status" value="1"/>
</dbReference>
<protein>
    <recommendedName>
        <fullName evidence="1">SAP domain-containing protein</fullName>
    </recommendedName>
</protein>
<accession>A0ABD3GXV4</accession>
<keyword evidence="3" id="KW-1185">Reference proteome</keyword>
<evidence type="ECO:0000259" key="1">
    <source>
        <dbReference type="PROSITE" id="PS50800"/>
    </source>
</evidence>
<reference evidence="2 3" key="1">
    <citation type="submission" date="2024-09" db="EMBL/GenBank/DDBJ databases">
        <title>Chromosome-scale assembly of Riccia sorocarpa.</title>
        <authorList>
            <person name="Paukszto L."/>
        </authorList>
    </citation>
    <scope>NUCLEOTIDE SEQUENCE [LARGE SCALE GENOMIC DNA]</scope>
    <source>
        <strain evidence="2">LP-2024</strain>
        <tissue evidence="2">Aerial parts of the thallus</tissue>
    </source>
</reference>
<proteinExistence type="predicted"/>
<organism evidence="2 3">
    <name type="scientific">Riccia sorocarpa</name>
    <dbReference type="NCBI Taxonomy" id="122646"/>
    <lineage>
        <taxon>Eukaryota</taxon>
        <taxon>Viridiplantae</taxon>
        <taxon>Streptophyta</taxon>
        <taxon>Embryophyta</taxon>
        <taxon>Marchantiophyta</taxon>
        <taxon>Marchantiopsida</taxon>
        <taxon>Marchantiidae</taxon>
        <taxon>Marchantiales</taxon>
        <taxon>Ricciaceae</taxon>
        <taxon>Riccia</taxon>
    </lineage>
</organism>
<evidence type="ECO:0000313" key="3">
    <source>
        <dbReference type="Proteomes" id="UP001633002"/>
    </source>
</evidence>
<evidence type="ECO:0000313" key="2">
    <source>
        <dbReference type="EMBL" id="KAL3682616.1"/>
    </source>
</evidence>
<comment type="caution">
    <text evidence="2">The sequence shown here is derived from an EMBL/GenBank/DDBJ whole genome shotgun (WGS) entry which is preliminary data.</text>
</comment>
<name>A0ABD3GXV4_9MARC</name>
<feature type="domain" description="SAP" evidence="1">
    <location>
        <begin position="48"/>
        <end position="82"/>
    </location>
</feature>
<dbReference type="AlphaFoldDB" id="A0ABD3GXV4"/>